<evidence type="ECO:0000256" key="1">
    <source>
        <dbReference type="ARBA" id="ARBA00010016"/>
    </source>
</evidence>
<dbReference type="GO" id="GO:0008017">
    <property type="term" value="F:microtubule binding"/>
    <property type="evidence" value="ECO:0007669"/>
    <property type="project" value="TreeGrafter"/>
</dbReference>
<dbReference type="GO" id="GO:0051225">
    <property type="term" value="P:spindle assembly"/>
    <property type="evidence" value="ECO:0007669"/>
    <property type="project" value="TreeGrafter"/>
</dbReference>
<feature type="compositionally biased region" description="Basic and acidic residues" evidence="2">
    <location>
        <begin position="157"/>
        <end position="167"/>
    </location>
</feature>
<feature type="transmembrane region" description="Helical" evidence="3">
    <location>
        <begin position="612"/>
        <end position="631"/>
    </location>
</feature>
<dbReference type="InterPro" id="IPR007573">
    <property type="entry name" value="QWRF"/>
</dbReference>
<proteinExistence type="inferred from homology"/>
<accession>A0AAV6HU02</accession>
<keyword evidence="3" id="KW-0812">Transmembrane</keyword>
<feature type="compositionally biased region" description="Polar residues" evidence="2">
    <location>
        <begin position="74"/>
        <end position="88"/>
    </location>
</feature>
<feature type="region of interest" description="Disordered" evidence="2">
    <location>
        <begin position="1"/>
        <end position="110"/>
    </location>
</feature>
<evidence type="ECO:0000313" key="5">
    <source>
        <dbReference type="Proteomes" id="UP000823749"/>
    </source>
</evidence>
<dbReference type="Proteomes" id="UP000823749">
    <property type="component" value="Chromosome 13"/>
</dbReference>
<dbReference type="PANTHER" id="PTHR31807:SF6">
    <property type="entry name" value="PROTEIN ENDOSPERM DEFECTIVE 1-RELATED"/>
    <property type="match status" value="1"/>
</dbReference>
<dbReference type="GO" id="GO:0005737">
    <property type="term" value="C:cytoplasm"/>
    <property type="evidence" value="ECO:0007669"/>
    <property type="project" value="TreeGrafter"/>
</dbReference>
<feature type="transmembrane region" description="Helical" evidence="3">
    <location>
        <begin position="572"/>
        <end position="592"/>
    </location>
</feature>
<name>A0AAV6HU02_9ERIC</name>
<dbReference type="Pfam" id="PF04484">
    <property type="entry name" value="QWRF"/>
    <property type="match status" value="1"/>
</dbReference>
<dbReference type="EMBL" id="JACTNZ010000013">
    <property type="protein sequence ID" value="KAG5516192.1"/>
    <property type="molecule type" value="Genomic_DNA"/>
</dbReference>
<organism evidence="4 5">
    <name type="scientific">Rhododendron griersonianum</name>
    <dbReference type="NCBI Taxonomy" id="479676"/>
    <lineage>
        <taxon>Eukaryota</taxon>
        <taxon>Viridiplantae</taxon>
        <taxon>Streptophyta</taxon>
        <taxon>Embryophyta</taxon>
        <taxon>Tracheophyta</taxon>
        <taxon>Spermatophyta</taxon>
        <taxon>Magnoliopsida</taxon>
        <taxon>eudicotyledons</taxon>
        <taxon>Gunneridae</taxon>
        <taxon>Pentapetalae</taxon>
        <taxon>asterids</taxon>
        <taxon>Ericales</taxon>
        <taxon>Ericaceae</taxon>
        <taxon>Ericoideae</taxon>
        <taxon>Rhodoreae</taxon>
        <taxon>Rhododendron</taxon>
    </lineage>
</organism>
<comment type="similarity">
    <text evidence="1">Belongs to the QWRF family.</text>
</comment>
<dbReference type="PANTHER" id="PTHR31807">
    <property type="entry name" value="AUGMIN FAMILY MEMBER"/>
    <property type="match status" value="1"/>
</dbReference>
<feature type="compositionally biased region" description="Low complexity" evidence="2">
    <location>
        <begin position="174"/>
        <end position="190"/>
    </location>
</feature>
<gene>
    <name evidence="4" type="ORF">RHGRI_037032</name>
</gene>
<feature type="region of interest" description="Disordered" evidence="2">
    <location>
        <begin position="231"/>
        <end position="303"/>
    </location>
</feature>
<keyword evidence="3" id="KW-1133">Transmembrane helix</keyword>
<keyword evidence="3" id="KW-0472">Membrane</keyword>
<comment type="caution">
    <text evidence="4">The sequence shown here is derived from an EMBL/GenBank/DDBJ whole genome shotgun (WGS) entry which is preliminary data.</text>
</comment>
<evidence type="ECO:0008006" key="6">
    <source>
        <dbReference type="Google" id="ProtNLM"/>
    </source>
</evidence>
<protein>
    <recommendedName>
        <fullName evidence="6">Protein ENDOSPERM DEFECTIVE 1</fullName>
    </recommendedName>
</protein>
<evidence type="ECO:0000256" key="2">
    <source>
        <dbReference type="SAM" id="MobiDB-lite"/>
    </source>
</evidence>
<reference evidence="4 5" key="1">
    <citation type="submission" date="2020-08" db="EMBL/GenBank/DDBJ databases">
        <title>Plant Genome Project.</title>
        <authorList>
            <person name="Zhang R.-G."/>
        </authorList>
    </citation>
    <scope>NUCLEOTIDE SEQUENCE [LARGE SCALE GENOMIC DNA]</scope>
    <source>
        <strain evidence="4">WSP0</strain>
        <tissue evidence="4">Leaf</tissue>
    </source>
</reference>
<evidence type="ECO:0000256" key="3">
    <source>
        <dbReference type="SAM" id="Phobius"/>
    </source>
</evidence>
<keyword evidence="5" id="KW-1185">Reference proteome</keyword>
<dbReference type="GO" id="GO:0005880">
    <property type="term" value="C:nuclear microtubule"/>
    <property type="evidence" value="ECO:0007669"/>
    <property type="project" value="TreeGrafter"/>
</dbReference>
<dbReference type="AlphaFoldDB" id="A0AAV6HU02"/>
<evidence type="ECO:0000313" key="4">
    <source>
        <dbReference type="EMBL" id="KAG5516192.1"/>
    </source>
</evidence>
<feature type="region of interest" description="Disordered" evidence="2">
    <location>
        <begin position="152"/>
        <end position="193"/>
    </location>
</feature>
<feature type="compositionally biased region" description="Polar residues" evidence="2">
    <location>
        <begin position="259"/>
        <end position="268"/>
    </location>
</feature>
<sequence length="638" mass="69502">MKDSIADQVTPTVADSVPPLPPPSRHQRPRVREVSSRFMSSIVPSSPGDLHHHQNHHHVPKSPISKHTPMPTPEINSRPLQRSKSAQRQRGGGQEIEAAEPLSSRAADDNNIQQLDTTRSLESPLKGHHSVKGSIVQRNNKRGASVKLIFKENNGGKSEHQQSEVLRRRGGNFTTPSRPDTPTVSTTSTGTDHRVVSSRFRLSGTVQKGINITTTTAAAKLLQSSGMMSSSFNAAQLPPNPHASNSNGNGGTLGRENDTCPTPSNPSSDCGIGSDSEEDVVQQDSRLRSSLPEVDVSPRLLGDRSCTMGNNAVGCNSSKFSASSPCSRSLNLPLSSYEHSSSLLHTVGRAGEKPTKPLGNSGKMGSLCLPPLPCPKAGGDSKKGRKDSSHVEQVHSLKLLHNHHLQWRFANAKAEASMHAQRRETERDLYSLQVKISNLRDAVKRKQIELGLWKRTQTLSTILEAHMPNLDEWSTLEGEYLSSLSGVIDALLNASLQLPVGGNVQADIKEVREALNAALKMTESICSHIQNFVPKAEEMDTSISELARVSGGERVLVEECGHLLFKTYTSQVSLPLILFNFPSFDIWLQYLYIFLKSIGPKRLVKTNTERTVLKSSIISIIVVVFLLVGSVNKLKNAA</sequence>